<keyword evidence="6" id="KW-0813">Transport</keyword>
<accession>A0A2N3I721</accession>
<dbReference type="EMBL" id="MVDE01000017">
    <property type="protein sequence ID" value="PKQ66099.1"/>
    <property type="molecule type" value="Genomic_DNA"/>
</dbReference>
<dbReference type="Pfam" id="PF01618">
    <property type="entry name" value="MotA_ExbB"/>
    <property type="match status" value="1"/>
</dbReference>
<dbReference type="GO" id="GO:0005886">
    <property type="term" value="C:plasma membrane"/>
    <property type="evidence" value="ECO:0007669"/>
    <property type="project" value="UniProtKB-SubCell"/>
</dbReference>
<dbReference type="RefSeq" id="WP_101310105.1">
    <property type="nucleotide sequence ID" value="NZ_MVDE01000017.1"/>
</dbReference>
<dbReference type="Proteomes" id="UP000233618">
    <property type="component" value="Unassembled WGS sequence"/>
</dbReference>
<keyword evidence="5 7" id="KW-0472">Membrane</keyword>
<comment type="subcellular location">
    <subcellularLocation>
        <location evidence="1">Cell membrane</location>
        <topology evidence="1">Multi-pass membrane protein</topology>
    </subcellularLocation>
    <subcellularLocation>
        <location evidence="6">Membrane</location>
        <topology evidence="6">Multi-pass membrane protein</topology>
    </subcellularLocation>
</comment>
<evidence type="ECO:0000256" key="3">
    <source>
        <dbReference type="ARBA" id="ARBA00022692"/>
    </source>
</evidence>
<gene>
    <name evidence="9" type="ORF">BZG01_12110</name>
</gene>
<feature type="domain" description="MotA/TolQ/ExbB proton channel" evidence="8">
    <location>
        <begin position="100"/>
        <end position="221"/>
    </location>
</feature>
<evidence type="ECO:0000256" key="6">
    <source>
        <dbReference type="RuleBase" id="RU004057"/>
    </source>
</evidence>
<comment type="similarity">
    <text evidence="6">Belongs to the exbB/tolQ family.</text>
</comment>
<evidence type="ECO:0000256" key="2">
    <source>
        <dbReference type="ARBA" id="ARBA00022475"/>
    </source>
</evidence>
<keyword evidence="4 7" id="KW-1133">Transmembrane helix</keyword>
<keyword evidence="2" id="KW-1003">Cell membrane</keyword>
<dbReference type="PANTHER" id="PTHR30625:SF17">
    <property type="entry name" value="TOLQ-RELATED"/>
    <property type="match status" value="1"/>
</dbReference>
<dbReference type="PANTHER" id="PTHR30625">
    <property type="entry name" value="PROTEIN TOLQ"/>
    <property type="match status" value="1"/>
</dbReference>
<feature type="transmembrane region" description="Helical" evidence="7">
    <location>
        <begin position="143"/>
        <end position="165"/>
    </location>
</feature>
<comment type="caution">
    <text evidence="9">The sequence shown here is derived from an EMBL/GenBank/DDBJ whole genome shotgun (WGS) entry which is preliminary data.</text>
</comment>
<dbReference type="InterPro" id="IPR050790">
    <property type="entry name" value="ExbB/TolQ_transport"/>
</dbReference>
<evidence type="ECO:0000256" key="7">
    <source>
        <dbReference type="SAM" id="Phobius"/>
    </source>
</evidence>
<dbReference type="AlphaFoldDB" id="A0A2N3I721"/>
<feature type="transmembrane region" description="Helical" evidence="7">
    <location>
        <begin position="185"/>
        <end position="206"/>
    </location>
</feature>
<keyword evidence="6" id="KW-0653">Protein transport</keyword>
<protein>
    <submittedName>
        <fullName evidence="9">Biopolymer transporter ExbB</fullName>
    </submittedName>
</protein>
<reference evidence="9 10" key="1">
    <citation type="journal article" date="2017" name="Front. Microbiol.">
        <title>Labilibaculum manganireducens gen. nov., sp. nov. and Labilibaculum filiforme sp. nov., Novel Bacteroidetes Isolated from Subsurface Sediments of the Baltic Sea.</title>
        <authorList>
            <person name="Vandieken V."/>
            <person name="Marshall I.P."/>
            <person name="Niemann H."/>
            <person name="Engelen B."/>
            <person name="Cypionka H."/>
        </authorList>
    </citation>
    <scope>NUCLEOTIDE SEQUENCE [LARGE SCALE GENOMIC DNA]</scope>
    <source>
        <strain evidence="9 10">59.10-2M</strain>
    </source>
</reference>
<organism evidence="9 10">
    <name type="scientific">Labilibaculum manganireducens</name>
    <dbReference type="NCBI Taxonomy" id="1940525"/>
    <lineage>
        <taxon>Bacteria</taxon>
        <taxon>Pseudomonadati</taxon>
        <taxon>Bacteroidota</taxon>
        <taxon>Bacteroidia</taxon>
        <taxon>Marinilabiliales</taxon>
        <taxon>Marinifilaceae</taxon>
        <taxon>Labilibaculum</taxon>
    </lineage>
</organism>
<sequence>MNYLLILAGIQTAAQNEALLEGQGTEATEISLNFIDLAFKGGWIMVPIIVLSGIAMYIFFERFYAIRKATKVDSNFMNRIRDYIHEGKMDSALALCESNDTPVSKMISKGIKRIGRPLNDVNAAIENIGNLEVSKLEKNLPTLATVAGAAPMIGFLGTVMGMIQAFYDMSTAGNNIDVSLLSHGIYTAMVTTVAGLIVGIIAYFAYNILVAKVEKVIFTMEATTTEFMDLLNEPIK</sequence>
<evidence type="ECO:0000256" key="4">
    <source>
        <dbReference type="ARBA" id="ARBA00022989"/>
    </source>
</evidence>
<evidence type="ECO:0000313" key="9">
    <source>
        <dbReference type="EMBL" id="PKQ66099.1"/>
    </source>
</evidence>
<dbReference type="InterPro" id="IPR002898">
    <property type="entry name" value="MotA_ExbB_proton_chnl"/>
</dbReference>
<name>A0A2N3I721_9BACT</name>
<dbReference type="GO" id="GO:0017038">
    <property type="term" value="P:protein import"/>
    <property type="evidence" value="ECO:0007669"/>
    <property type="project" value="TreeGrafter"/>
</dbReference>
<keyword evidence="10" id="KW-1185">Reference proteome</keyword>
<evidence type="ECO:0000259" key="8">
    <source>
        <dbReference type="Pfam" id="PF01618"/>
    </source>
</evidence>
<evidence type="ECO:0000256" key="1">
    <source>
        <dbReference type="ARBA" id="ARBA00004651"/>
    </source>
</evidence>
<feature type="transmembrane region" description="Helical" evidence="7">
    <location>
        <begin position="38"/>
        <end position="60"/>
    </location>
</feature>
<keyword evidence="3 7" id="KW-0812">Transmembrane</keyword>
<proteinExistence type="inferred from homology"/>
<evidence type="ECO:0000313" key="10">
    <source>
        <dbReference type="Proteomes" id="UP000233618"/>
    </source>
</evidence>
<evidence type="ECO:0000256" key="5">
    <source>
        <dbReference type="ARBA" id="ARBA00023136"/>
    </source>
</evidence>